<evidence type="ECO:0000256" key="4">
    <source>
        <dbReference type="ARBA" id="ARBA00023015"/>
    </source>
</evidence>
<dbReference type="GO" id="GO:0005667">
    <property type="term" value="C:transcription regulator complex"/>
    <property type="evidence" value="ECO:0007669"/>
    <property type="project" value="TreeGrafter"/>
</dbReference>
<evidence type="ECO:0000256" key="1">
    <source>
        <dbReference type="ARBA" id="ARBA00004123"/>
    </source>
</evidence>
<evidence type="ECO:0000256" key="7">
    <source>
        <dbReference type="ARBA" id="ARBA00031961"/>
    </source>
</evidence>
<evidence type="ECO:0000313" key="8">
    <source>
        <dbReference type="EMBL" id="KAH3697072.1"/>
    </source>
</evidence>
<dbReference type="InterPro" id="IPR021629">
    <property type="entry name" value="Mediator_Med23"/>
</dbReference>
<keyword evidence="6" id="KW-0539">Nucleus</keyword>
<comment type="similarity">
    <text evidence="2">Belongs to the Mediator complex subunit 23 family.</text>
</comment>
<organism evidence="8 9">
    <name type="scientific">Dreissena polymorpha</name>
    <name type="common">Zebra mussel</name>
    <name type="synonym">Mytilus polymorpha</name>
    <dbReference type="NCBI Taxonomy" id="45954"/>
    <lineage>
        <taxon>Eukaryota</taxon>
        <taxon>Metazoa</taxon>
        <taxon>Spiralia</taxon>
        <taxon>Lophotrochozoa</taxon>
        <taxon>Mollusca</taxon>
        <taxon>Bivalvia</taxon>
        <taxon>Autobranchia</taxon>
        <taxon>Heteroconchia</taxon>
        <taxon>Euheterodonta</taxon>
        <taxon>Imparidentia</taxon>
        <taxon>Neoheterodontei</taxon>
        <taxon>Myida</taxon>
        <taxon>Dreissenoidea</taxon>
        <taxon>Dreissenidae</taxon>
        <taxon>Dreissena</taxon>
    </lineage>
</organism>
<protein>
    <recommendedName>
        <fullName evidence="3">Mediator of RNA polymerase II transcription subunit 23</fullName>
    </recommendedName>
    <alternativeName>
        <fullName evidence="7">Mediator complex subunit 23</fullName>
    </alternativeName>
</protein>
<sequence>MALPVSSPAVGAAVLDVVLKGSSHLPRDKLMEWMNAVGLVLTALPETYWNVLNEQILTMMESPVLKNLGKSFFDAFDFMNCQGMFVEGTCSYLLAVAHSVWHHAGIGQLSVLPQFVKEKVKGIIKTEEQFLFLLFLLGPFLSRFNFERTRCLLDLTVEFYEILANIDKSCEHLNYMDVITDFLYHIKYMFVGDGVKHDVDKVIRNLRPALQLRLRFISHTNVDETPINTPREPISSTSEKKYFNE</sequence>
<gene>
    <name evidence="8" type="ORF">DPMN_084557</name>
</gene>
<comment type="caution">
    <text evidence="8">The sequence shown here is derived from an EMBL/GenBank/DDBJ whole genome shotgun (WGS) entry which is preliminary data.</text>
</comment>
<reference evidence="8" key="1">
    <citation type="journal article" date="2019" name="bioRxiv">
        <title>The Genome of the Zebra Mussel, Dreissena polymorpha: A Resource for Invasive Species Research.</title>
        <authorList>
            <person name="McCartney M.A."/>
            <person name="Auch B."/>
            <person name="Kono T."/>
            <person name="Mallez S."/>
            <person name="Zhang Y."/>
            <person name="Obille A."/>
            <person name="Becker A."/>
            <person name="Abrahante J.E."/>
            <person name="Garbe J."/>
            <person name="Badalamenti J.P."/>
            <person name="Herman A."/>
            <person name="Mangelson H."/>
            <person name="Liachko I."/>
            <person name="Sullivan S."/>
            <person name="Sone E.D."/>
            <person name="Koren S."/>
            <person name="Silverstein K.A.T."/>
            <person name="Beckman K.B."/>
            <person name="Gohl D.M."/>
        </authorList>
    </citation>
    <scope>NUCLEOTIDE SEQUENCE</scope>
    <source>
        <strain evidence="8">Duluth1</strain>
        <tissue evidence="8">Whole animal</tissue>
    </source>
</reference>
<evidence type="ECO:0000313" key="9">
    <source>
        <dbReference type="Proteomes" id="UP000828390"/>
    </source>
</evidence>
<keyword evidence="9" id="KW-1185">Reference proteome</keyword>
<dbReference type="Proteomes" id="UP000828390">
    <property type="component" value="Unassembled WGS sequence"/>
</dbReference>
<dbReference type="Pfam" id="PF11573">
    <property type="entry name" value="Med23"/>
    <property type="match status" value="1"/>
</dbReference>
<keyword evidence="4" id="KW-0805">Transcription regulation</keyword>
<dbReference type="GO" id="GO:0006357">
    <property type="term" value="P:regulation of transcription by RNA polymerase II"/>
    <property type="evidence" value="ECO:0007669"/>
    <property type="project" value="TreeGrafter"/>
</dbReference>
<dbReference type="EMBL" id="JAIWYP010000016">
    <property type="protein sequence ID" value="KAH3697072.1"/>
    <property type="molecule type" value="Genomic_DNA"/>
</dbReference>
<dbReference type="PANTHER" id="PTHR12691">
    <property type="entry name" value="MEDIATOR OF RNA POLYMERASE II TRANSCRIPTION SUBUNIT 23"/>
    <property type="match status" value="1"/>
</dbReference>
<evidence type="ECO:0000256" key="5">
    <source>
        <dbReference type="ARBA" id="ARBA00023163"/>
    </source>
</evidence>
<dbReference type="GO" id="GO:0016592">
    <property type="term" value="C:mediator complex"/>
    <property type="evidence" value="ECO:0007669"/>
    <property type="project" value="TreeGrafter"/>
</dbReference>
<accession>A0A9D4BJD1</accession>
<dbReference type="AlphaFoldDB" id="A0A9D4BJD1"/>
<proteinExistence type="inferred from homology"/>
<dbReference type="GO" id="GO:0010628">
    <property type="term" value="P:positive regulation of gene expression"/>
    <property type="evidence" value="ECO:0007669"/>
    <property type="project" value="TreeGrafter"/>
</dbReference>
<evidence type="ECO:0000256" key="3">
    <source>
        <dbReference type="ARBA" id="ARBA00019696"/>
    </source>
</evidence>
<comment type="subcellular location">
    <subcellularLocation>
        <location evidence="1">Nucleus</location>
    </subcellularLocation>
</comment>
<name>A0A9D4BJD1_DREPO</name>
<evidence type="ECO:0000256" key="2">
    <source>
        <dbReference type="ARBA" id="ARBA00010222"/>
    </source>
</evidence>
<reference evidence="8" key="2">
    <citation type="submission" date="2020-11" db="EMBL/GenBank/DDBJ databases">
        <authorList>
            <person name="McCartney M.A."/>
            <person name="Auch B."/>
            <person name="Kono T."/>
            <person name="Mallez S."/>
            <person name="Becker A."/>
            <person name="Gohl D.M."/>
            <person name="Silverstein K.A.T."/>
            <person name="Koren S."/>
            <person name="Bechman K.B."/>
            <person name="Herman A."/>
            <person name="Abrahante J.E."/>
            <person name="Garbe J."/>
        </authorList>
    </citation>
    <scope>NUCLEOTIDE SEQUENCE</scope>
    <source>
        <strain evidence="8">Duluth1</strain>
        <tissue evidence="8">Whole animal</tissue>
    </source>
</reference>
<keyword evidence="5" id="KW-0804">Transcription</keyword>
<evidence type="ECO:0000256" key="6">
    <source>
        <dbReference type="ARBA" id="ARBA00023242"/>
    </source>
</evidence>
<dbReference type="PANTHER" id="PTHR12691:SF10">
    <property type="entry name" value="MEDIATOR OF RNA POLYMERASE II TRANSCRIPTION SUBUNIT 23"/>
    <property type="match status" value="1"/>
</dbReference>